<comment type="similarity">
    <text evidence="1">Belongs to the membrane fusion protein (MFP) (TC 8.A.1) family.</text>
</comment>
<dbReference type="Pfam" id="PF25954">
    <property type="entry name" value="Beta-barrel_RND_2"/>
    <property type="match status" value="1"/>
</dbReference>
<dbReference type="SUPFAM" id="SSF111369">
    <property type="entry name" value="HlyD-like secretion proteins"/>
    <property type="match status" value="1"/>
</dbReference>
<accession>A0ABZ2W0J9</accession>
<evidence type="ECO:0000259" key="6">
    <source>
        <dbReference type="Pfam" id="PF25893"/>
    </source>
</evidence>
<feature type="coiled-coil region" evidence="3">
    <location>
        <begin position="132"/>
        <end position="159"/>
    </location>
</feature>
<proteinExistence type="inferred from homology"/>
<keyword evidence="2" id="KW-0813">Transport</keyword>
<keyword evidence="11" id="KW-1185">Reference proteome</keyword>
<dbReference type="Pfam" id="PF25973">
    <property type="entry name" value="BSH_CzcB"/>
    <property type="match status" value="1"/>
</dbReference>
<feature type="domain" description="CusB-like beta-barrel" evidence="7">
    <location>
        <begin position="242"/>
        <end position="318"/>
    </location>
</feature>
<feature type="signal peptide" evidence="5">
    <location>
        <begin position="1"/>
        <end position="25"/>
    </location>
</feature>
<dbReference type="InterPro" id="IPR051909">
    <property type="entry name" value="MFP_Cation_Efflux"/>
</dbReference>
<gene>
    <name evidence="10" type="ORF">NLK58_16525</name>
</gene>
<dbReference type="Gene3D" id="1.10.287.470">
    <property type="entry name" value="Helix hairpin bin"/>
    <property type="match status" value="1"/>
</dbReference>
<feature type="domain" description="CzcB-like barrel-sandwich hybrid" evidence="8">
    <location>
        <begin position="96"/>
        <end position="238"/>
    </location>
</feature>
<protein>
    <submittedName>
        <fullName evidence="10">Efflux RND transporter periplasmic adaptor subunit</fullName>
    </submittedName>
</protein>
<dbReference type="Pfam" id="PF25893">
    <property type="entry name" value="HH_CzcB"/>
    <property type="match status" value="1"/>
</dbReference>
<dbReference type="PANTHER" id="PTHR30097">
    <property type="entry name" value="CATION EFFLUX SYSTEM PROTEIN CUSB"/>
    <property type="match status" value="1"/>
</dbReference>
<evidence type="ECO:0000256" key="3">
    <source>
        <dbReference type="SAM" id="Coils"/>
    </source>
</evidence>
<dbReference type="InterPro" id="IPR058648">
    <property type="entry name" value="HH_CzcB-like"/>
</dbReference>
<dbReference type="InterPro" id="IPR058649">
    <property type="entry name" value="CzcB_C"/>
</dbReference>
<dbReference type="NCBIfam" id="TIGR01730">
    <property type="entry name" value="RND_mfp"/>
    <property type="match status" value="1"/>
</dbReference>
<dbReference type="Proteomes" id="UP001475781">
    <property type="component" value="Chromosome"/>
</dbReference>
<dbReference type="Gene3D" id="2.40.50.100">
    <property type="match status" value="1"/>
</dbReference>
<dbReference type="PANTHER" id="PTHR30097:SF4">
    <property type="entry name" value="SLR6042 PROTEIN"/>
    <property type="match status" value="1"/>
</dbReference>
<dbReference type="Pfam" id="PF25975">
    <property type="entry name" value="CzcB_C"/>
    <property type="match status" value="1"/>
</dbReference>
<keyword evidence="5" id="KW-0732">Signal</keyword>
<evidence type="ECO:0000259" key="8">
    <source>
        <dbReference type="Pfam" id="PF25973"/>
    </source>
</evidence>
<keyword evidence="3" id="KW-0175">Coiled coil</keyword>
<evidence type="ECO:0000256" key="5">
    <source>
        <dbReference type="SAM" id="SignalP"/>
    </source>
</evidence>
<dbReference type="Gene3D" id="2.40.420.20">
    <property type="match status" value="1"/>
</dbReference>
<name>A0ABZ2W0J9_9GAMM</name>
<feature type="domain" description="CzcB-like C-terminal circularly permuted SH3-like" evidence="9">
    <location>
        <begin position="327"/>
        <end position="384"/>
    </location>
</feature>
<evidence type="ECO:0000313" key="10">
    <source>
        <dbReference type="EMBL" id="WZF87915.1"/>
    </source>
</evidence>
<evidence type="ECO:0000259" key="7">
    <source>
        <dbReference type="Pfam" id="PF25954"/>
    </source>
</evidence>
<reference evidence="10 11" key="1">
    <citation type="submission" date="2022-07" db="EMBL/GenBank/DDBJ databases">
        <title>A copper resistant bacterium isolated from sediment samples of deep sea hydrothermal areas.</title>
        <authorList>
            <person name="Zeng X."/>
        </authorList>
    </citation>
    <scope>NUCLEOTIDE SEQUENCE [LARGE SCALE GENOMIC DNA]</scope>
    <source>
        <strain evidence="11">CuT 6</strain>
    </source>
</reference>
<evidence type="ECO:0000313" key="11">
    <source>
        <dbReference type="Proteomes" id="UP001475781"/>
    </source>
</evidence>
<dbReference type="InterPro" id="IPR058647">
    <property type="entry name" value="BSH_CzcB-like"/>
</dbReference>
<evidence type="ECO:0000256" key="1">
    <source>
        <dbReference type="ARBA" id="ARBA00009477"/>
    </source>
</evidence>
<dbReference type="InterPro" id="IPR058792">
    <property type="entry name" value="Beta-barrel_RND_2"/>
</dbReference>
<evidence type="ECO:0000259" key="9">
    <source>
        <dbReference type="Pfam" id="PF25975"/>
    </source>
</evidence>
<evidence type="ECO:0000256" key="2">
    <source>
        <dbReference type="ARBA" id="ARBA00022448"/>
    </source>
</evidence>
<organism evidence="10 11">
    <name type="scientific">Marinobacter metalliresistant</name>
    <dbReference type="NCBI Taxonomy" id="2961995"/>
    <lineage>
        <taxon>Bacteria</taxon>
        <taxon>Pseudomonadati</taxon>
        <taxon>Pseudomonadota</taxon>
        <taxon>Gammaproteobacteria</taxon>
        <taxon>Pseudomonadales</taxon>
        <taxon>Marinobacteraceae</taxon>
        <taxon>Marinobacter</taxon>
    </lineage>
</organism>
<evidence type="ECO:0000256" key="4">
    <source>
        <dbReference type="SAM" id="MobiDB-lite"/>
    </source>
</evidence>
<dbReference type="EMBL" id="CP101118">
    <property type="protein sequence ID" value="WZF87915.1"/>
    <property type="molecule type" value="Genomic_DNA"/>
</dbReference>
<feature type="domain" description="CzcB-like alpha-helical hairpin" evidence="6">
    <location>
        <begin position="134"/>
        <end position="192"/>
    </location>
</feature>
<dbReference type="Gene3D" id="2.40.30.170">
    <property type="match status" value="1"/>
</dbReference>
<sequence length="401" mass="43035">MLQKKIVTCLTAVLLALGLPATGYAQESNHQDAKSEQHEPAGADEHAGEEAQDKRRVHLTSEQAALLDIETMPAPSGRAESLVSAPVEVQFVPSQVATVGPLLESKVAEIKVDLGDKVRSGDVLAILSSVELADIRSRLKSLEARKVTAEAEFKREKELEERGISSEEDYLSARASYLTTVAELEATREKLKIFGDSAAGNGGLAGYALRSPISGVVEKLDVSIGQTLTPTDTPFMVVNTSSVWAMIKVSETDIGQVSPGDEVRVTISGRSESHHPGKVTWISSVLDRESRTIAVRAEIKTPDSRLRPYSFATAEIMTQPESTVPLVPRDAVQTIDQQDVVFVPGKERGEYEAVPVTLGDEANGWIEIRSGIEPETPVVSSGAFDLMSAITSSGRSASHGH</sequence>
<feature type="compositionally biased region" description="Basic and acidic residues" evidence="4">
    <location>
        <begin position="29"/>
        <end position="54"/>
    </location>
</feature>
<feature type="chain" id="PRO_5047353693" evidence="5">
    <location>
        <begin position="26"/>
        <end position="401"/>
    </location>
</feature>
<dbReference type="RefSeq" id="WP_341581331.1">
    <property type="nucleotide sequence ID" value="NZ_CP101118.1"/>
</dbReference>
<feature type="region of interest" description="Disordered" evidence="4">
    <location>
        <begin position="27"/>
        <end position="57"/>
    </location>
</feature>
<dbReference type="InterPro" id="IPR006143">
    <property type="entry name" value="RND_pump_MFP"/>
</dbReference>